<keyword evidence="2" id="KW-1185">Reference proteome</keyword>
<name>A0A5C3QZR3_9AGAR</name>
<dbReference type="EMBL" id="ML178819">
    <property type="protein sequence ID" value="TFL03884.1"/>
    <property type="molecule type" value="Genomic_DNA"/>
</dbReference>
<evidence type="ECO:0000313" key="1">
    <source>
        <dbReference type="EMBL" id="TFL03884.1"/>
    </source>
</evidence>
<dbReference type="Proteomes" id="UP000305067">
    <property type="component" value="Unassembled WGS sequence"/>
</dbReference>
<sequence>MTVGECMSECKPCTRHRHHDFLLGSCPEVGTLTQLSLQTARWRCTSLWSYITTATDQQ</sequence>
<protein>
    <submittedName>
        <fullName evidence="1">Uncharacterized protein</fullName>
    </submittedName>
</protein>
<gene>
    <name evidence="1" type="ORF">BDV98DRAFT_563218</name>
</gene>
<dbReference type="AlphaFoldDB" id="A0A5C3QZR3"/>
<proteinExistence type="predicted"/>
<evidence type="ECO:0000313" key="2">
    <source>
        <dbReference type="Proteomes" id="UP000305067"/>
    </source>
</evidence>
<reference evidence="1 2" key="1">
    <citation type="journal article" date="2019" name="Nat. Ecol. Evol.">
        <title>Megaphylogeny resolves global patterns of mushroom evolution.</title>
        <authorList>
            <person name="Varga T."/>
            <person name="Krizsan K."/>
            <person name="Foldi C."/>
            <person name="Dima B."/>
            <person name="Sanchez-Garcia M."/>
            <person name="Sanchez-Ramirez S."/>
            <person name="Szollosi G.J."/>
            <person name="Szarkandi J.G."/>
            <person name="Papp V."/>
            <person name="Albert L."/>
            <person name="Andreopoulos W."/>
            <person name="Angelini C."/>
            <person name="Antonin V."/>
            <person name="Barry K.W."/>
            <person name="Bougher N.L."/>
            <person name="Buchanan P."/>
            <person name="Buyck B."/>
            <person name="Bense V."/>
            <person name="Catcheside P."/>
            <person name="Chovatia M."/>
            <person name="Cooper J."/>
            <person name="Damon W."/>
            <person name="Desjardin D."/>
            <person name="Finy P."/>
            <person name="Geml J."/>
            <person name="Haridas S."/>
            <person name="Hughes K."/>
            <person name="Justo A."/>
            <person name="Karasinski D."/>
            <person name="Kautmanova I."/>
            <person name="Kiss B."/>
            <person name="Kocsube S."/>
            <person name="Kotiranta H."/>
            <person name="LaButti K.M."/>
            <person name="Lechner B.E."/>
            <person name="Liimatainen K."/>
            <person name="Lipzen A."/>
            <person name="Lukacs Z."/>
            <person name="Mihaltcheva S."/>
            <person name="Morgado L.N."/>
            <person name="Niskanen T."/>
            <person name="Noordeloos M.E."/>
            <person name="Ohm R.A."/>
            <person name="Ortiz-Santana B."/>
            <person name="Ovrebo C."/>
            <person name="Racz N."/>
            <person name="Riley R."/>
            <person name="Savchenko A."/>
            <person name="Shiryaev A."/>
            <person name="Soop K."/>
            <person name="Spirin V."/>
            <person name="Szebenyi C."/>
            <person name="Tomsovsky M."/>
            <person name="Tulloss R.E."/>
            <person name="Uehling J."/>
            <person name="Grigoriev I.V."/>
            <person name="Vagvolgyi C."/>
            <person name="Papp T."/>
            <person name="Martin F.M."/>
            <person name="Miettinen O."/>
            <person name="Hibbett D.S."/>
            <person name="Nagy L.G."/>
        </authorList>
    </citation>
    <scope>NUCLEOTIDE SEQUENCE [LARGE SCALE GENOMIC DNA]</scope>
    <source>
        <strain evidence="1 2">CBS 309.79</strain>
    </source>
</reference>
<accession>A0A5C3QZR3</accession>
<organism evidence="1 2">
    <name type="scientific">Pterulicium gracile</name>
    <dbReference type="NCBI Taxonomy" id="1884261"/>
    <lineage>
        <taxon>Eukaryota</taxon>
        <taxon>Fungi</taxon>
        <taxon>Dikarya</taxon>
        <taxon>Basidiomycota</taxon>
        <taxon>Agaricomycotina</taxon>
        <taxon>Agaricomycetes</taxon>
        <taxon>Agaricomycetidae</taxon>
        <taxon>Agaricales</taxon>
        <taxon>Pleurotineae</taxon>
        <taxon>Pterulaceae</taxon>
        <taxon>Pterulicium</taxon>
    </lineage>
</organism>